<feature type="transmembrane region" description="Helical" evidence="1">
    <location>
        <begin position="190"/>
        <end position="214"/>
    </location>
</feature>
<dbReference type="AlphaFoldDB" id="A0A977KBX6"/>
<feature type="transmembrane region" description="Helical" evidence="1">
    <location>
        <begin position="234"/>
        <end position="256"/>
    </location>
</feature>
<keyword evidence="3" id="KW-1185">Reference proteome</keyword>
<dbReference type="Proteomes" id="UP001063698">
    <property type="component" value="Chromosome"/>
</dbReference>
<protein>
    <submittedName>
        <fullName evidence="2">Uncharacterized protein</fullName>
    </submittedName>
</protein>
<keyword evidence="1" id="KW-0472">Membrane</keyword>
<evidence type="ECO:0000313" key="2">
    <source>
        <dbReference type="EMBL" id="UXD22046.1"/>
    </source>
</evidence>
<accession>A0A977KBX6</accession>
<dbReference type="KEGG" id="ipc:IPA_01160"/>
<name>A0A977KBX6_9CREN</name>
<dbReference type="EMBL" id="CP006868">
    <property type="protein sequence ID" value="UXD22046.1"/>
    <property type="molecule type" value="Genomic_DNA"/>
</dbReference>
<keyword evidence="1" id="KW-0812">Transmembrane</keyword>
<sequence>MKWRIRLKLFFRLLAALLLLLQLSLLGVTAMGYIFHEIPRTIGFMSLLSLPLLLILALIDRDGSCIYTLSFSITLLSLIIFNAASAFTSLSSMFVSFEMKLLSFIFNHLHLDNSFNILVNTDSHDLHITTLSAHQNIVVIYTENVWFHYTCSSLRYLVFFTPLIIALFVRSLYSKRGKKFVVRFLGSSMLFLILLISANIARVILLIMLFGFQVENYIATRGFSNFYVLGRPWYSAHMLTSLLTWIINGTLFIVIFGKVLKIDLMEWCILKPIEPLLVERVGKLQRGERVT</sequence>
<feature type="transmembrane region" description="Helical" evidence="1">
    <location>
        <begin position="146"/>
        <end position="169"/>
    </location>
</feature>
<evidence type="ECO:0000256" key="1">
    <source>
        <dbReference type="SAM" id="Phobius"/>
    </source>
</evidence>
<feature type="transmembrane region" description="Helical" evidence="1">
    <location>
        <begin position="42"/>
        <end position="59"/>
    </location>
</feature>
<reference evidence="2" key="1">
    <citation type="submission" date="2013-11" db="EMBL/GenBank/DDBJ databases">
        <title>Comparative genomics of Ignicoccus.</title>
        <authorList>
            <person name="Podar M."/>
        </authorList>
    </citation>
    <scope>NUCLEOTIDE SEQUENCE</scope>
    <source>
        <strain evidence="2">DSM 13166</strain>
    </source>
</reference>
<evidence type="ECO:0000313" key="3">
    <source>
        <dbReference type="Proteomes" id="UP001063698"/>
    </source>
</evidence>
<organism evidence="2 3">
    <name type="scientific">Ignicoccus pacificus DSM 13166</name>
    <dbReference type="NCBI Taxonomy" id="940294"/>
    <lineage>
        <taxon>Archaea</taxon>
        <taxon>Thermoproteota</taxon>
        <taxon>Thermoprotei</taxon>
        <taxon>Desulfurococcales</taxon>
        <taxon>Desulfurococcaceae</taxon>
        <taxon>Ignicoccus</taxon>
    </lineage>
</organism>
<gene>
    <name evidence="2" type="ORF">IPA_01160</name>
</gene>
<feature type="transmembrane region" description="Helical" evidence="1">
    <location>
        <begin position="66"/>
        <end position="87"/>
    </location>
</feature>
<keyword evidence="1" id="KW-1133">Transmembrane helix</keyword>
<proteinExistence type="predicted"/>